<name>A0A9P0KPJ6_ACAOB</name>
<dbReference type="OrthoDB" id="3062869at2759"/>
<reference evidence="1" key="1">
    <citation type="submission" date="2022-03" db="EMBL/GenBank/DDBJ databases">
        <authorList>
            <person name="Sayadi A."/>
        </authorList>
    </citation>
    <scope>NUCLEOTIDE SEQUENCE</scope>
</reference>
<dbReference type="AlphaFoldDB" id="A0A9P0KPJ6"/>
<dbReference type="EMBL" id="CAKOFQ010006838">
    <property type="protein sequence ID" value="CAH1975708.1"/>
    <property type="molecule type" value="Genomic_DNA"/>
</dbReference>
<gene>
    <name evidence="1" type="ORF">ACAOBT_LOCUS11745</name>
</gene>
<keyword evidence="2" id="KW-1185">Reference proteome</keyword>
<sequence length="182" mass="20444">MTRTLSGENYVTASLIIPLTKGLIRMLDDIDRSALKYEVQEFLDNIKQSAIDRLLQYEQRSVAKGATLMNPHFKKKGFVSENRAEDARIQIEAEVKTEVQRMPPPTQQGGNLTPAPYAGVLSYLNDQGERHSTASTCTVDATILVRQYVEVQPINNQRDPIKSLQVESDVVTDLAHSLQFRV</sequence>
<accession>A0A9P0KPJ6</accession>
<evidence type="ECO:0000313" key="1">
    <source>
        <dbReference type="EMBL" id="CAH1975708.1"/>
    </source>
</evidence>
<dbReference type="Proteomes" id="UP001152888">
    <property type="component" value="Unassembled WGS sequence"/>
</dbReference>
<protein>
    <submittedName>
        <fullName evidence="1">Uncharacterized protein</fullName>
    </submittedName>
</protein>
<evidence type="ECO:0000313" key="2">
    <source>
        <dbReference type="Proteomes" id="UP001152888"/>
    </source>
</evidence>
<proteinExistence type="predicted"/>
<comment type="caution">
    <text evidence="1">The sequence shown here is derived from an EMBL/GenBank/DDBJ whole genome shotgun (WGS) entry which is preliminary data.</text>
</comment>
<organism evidence="1 2">
    <name type="scientific">Acanthoscelides obtectus</name>
    <name type="common">Bean weevil</name>
    <name type="synonym">Bruchus obtectus</name>
    <dbReference type="NCBI Taxonomy" id="200917"/>
    <lineage>
        <taxon>Eukaryota</taxon>
        <taxon>Metazoa</taxon>
        <taxon>Ecdysozoa</taxon>
        <taxon>Arthropoda</taxon>
        <taxon>Hexapoda</taxon>
        <taxon>Insecta</taxon>
        <taxon>Pterygota</taxon>
        <taxon>Neoptera</taxon>
        <taxon>Endopterygota</taxon>
        <taxon>Coleoptera</taxon>
        <taxon>Polyphaga</taxon>
        <taxon>Cucujiformia</taxon>
        <taxon>Chrysomeloidea</taxon>
        <taxon>Chrysomelidae</taxon>
        <taxon>Bruchinae</taxon>
        <taxon>Bruchini</taxon>
        <taxon>Acanthoscelides</taxon>
    </lineage>
</organism>